<reference evidence="1 2" key="1">
    <citation type="submission" date="2021-06" db="EMBL/GenBank/DDBJ databases">
        <title>Caerostris extrusa draft genome.</title>
        <authorList>
            <person name="Kono N."/>
            <person name="Arakawa K."/>
        </authorList>
    </citation>
    <scope>NUCLEOTIDE SEQUENCE [LARGE SCALE GENOMIC DNA]</scope>
</reference>
<organism evidence="1 2">
    <name type="scientific">Caerostris extrusa</name>
    <name type="common">Bark spider</name>
    <name type="synonym">Caerostris bankana</name>
    <dbReference type="NCBI Taxonomy" id="172846"/>
    <lineage>
        <taxon>Eukaryota</taxon>
        <taxon>Metazoa</taxon>
        <taxon>Ecdysozoa</taxon>
        <taxon>Arthropoda</taxon>
        <taxon>Chelicerata</taxon>
        <taxon>Arachnida</taxon>
        <taxon>Araneae</taxon>
        <taxon>Araneomorphae</taxon>
        <taxon>Entelegynae</taxon>
        <taxon>Araneoidea</taxon>
        <taxon>Araneidae</taxon>
        <taxon>Caerostris</taxon>
    </lineage>
</organism>
<keyword evidence="2" id="KW-1185">Reference proteome</keyword>
<evidence type="ECO:0000313" key="1">
    <source>
        <dbReference type="EMBL" id="GIY09620.1"/>
    </source>
</evidence>
<evidence type="ECO:0000313" key="2">
    <source>
        <dbReference type="Proteomes" id="UP001054945"/>
    </source>
</evidence>
<dbReference type="EMBL" id="BPLR01006407">
    <property type="protein sequence ID" value="GIY09620.1"/>
    <property type="molecule type" value="Genomic_DNA"/>
</dbReference>
<proteinExistence type="predicted"/>
<dbReference type="Proteomes" id="UP001054945">
    <property type="component" value="Unassembled WGS sequence"/>
</dbReference>
<comment type="caution">
    <text evidence="1">The sequence shown here is derived from an EMBL/GenBank/DDBJ whole genome shotgun (WGS) entry which is preliminary data.</text>
</comment>
<protein>
    <submittedName>
        <fullName evidence="1">Uncharacterized protein</fullName>
    </submittedName>
</protein>
<gene>
    <name evidence="1" type="ORF">CEXT_122121</name>
</gene>
<dbReference type="AlphaFoldDB" id="A0AAV4QNK7"/>
<name>A0AAV4QNK7_CAEEX</name>
<sequence length="91" mass="10740">MRKEIKLSKEGGNNLHVKGLKRFRLVSRDLVGARDVTSPSLKRFETHYSSYQDPTFELKKNFNCILSAFFVFLRISHGRERPRNSELQREK</sequence>
<accession>A0AAV4QNK7</accession>